<comment type="caution">
    <text evidence="7">The sequence shown here is derived from an EMBL/GenBank/DDBJ whole genome shotgun (WGS) entry which is preliminary data.</text>
</comment>
<dbReference type="PANTHER" id="PTHR36504">
    <property type="entry name" value="LIPOPOLYSACCHARIDE EXPORT SYSTEM PROTEIN LPTA"/>
    <property type="match status" value="1"/>
</dbReference>
<dbReference type="PANTHER" id="PTHR36504:SF1">
    <property type="entry name" value="LIPOPOLYSACCHARIDE EXPORT SYSTEM PROTEIN LPTA"/>
    <property type="match status" value="1"/>
</dbReference>
<organism evidence="7 8">
    <name type="scientific">Parathalassolituus penaei</name>
    <dbReference type="NCBI Taxonomy" id="2997323"/>
    <lineage>
        <taxon>Bacteria</taxon>
        <taxon>Pseudomonadati</taxon>
        <taxon>Pseudomonadota</taxon>
        <taxon>Gammaproteobacteria</taxon>
        <taxon>Oceanospirillales</taxon>
        <taxon>Oceanospirillaceae</taxon>
        <taxon>Parathalassolituus</taxon>
    </lineage>
</organism>
<dbReference type="Proteomes" id="UP001150830">
    <property type="component" value="Unassembled WGS sequence"/>
</dbReference>
<dbReference type="InterPro" id="IPR005653">
    <property type="entry name" value="OstA-like_N"/>
</dbReference>
<evidence type="ECO:0000313" key="7">
    <source>
        <dbReference type="EMBL" id="MCY0965552.1"/>
    </source>
</evidence>
<comment type="subcellular location">
    <subcellularLocation>
        <location evidence="4">Periplasm</location>
    </subcellularLocation>
</comment>
<evidence type="ECO:0000259" key="6">
    <source>
        <dbReference type="Pfam" id="PF03968"/>
    </source>
</evidence>
<protein>
    <recommendedName>
        <fullName evidence="4">Lipopolysaccharide export system protein LptA</fullName>
    </recommendedName>
</protein>
<dbReference type="InterPro" id="IPR052037">
    <property type="entry name" value="LPS_export_LptA"/>
</dbReference>
<dbReference type="GO" id="GO:0017089">
    <property type="term" value="F:glycolipid transfer activity"/>
    <property type="evidence" value="ECO:0007669"/>
    <property type="project" value="TreeGrafter"/>
</dbReference>
<dbReference type="InterPro" id="IPR014340">
    <property type="entry name" value="LptA"/>
</dbReference>
<evidence type="ECO:0000256" key="1">
    <source>
        <dbReference type="ARBA" id="ARBA00022448"/>
    </source>
</evidence>
<keyword evidence="8" id="KW-1185">Reference proteome</keyword>
<evidence type="ECO:0000256" key="5">
    <source>
        <dbReference type="SAM" id="MobiDB-lite"/>
    </source>
</evidence>
<dbReference type="GO" id="GO:0030288">
    <property type="term" value="C:outer membrane-bounded periplasmic space"/>
    <property type="evidence" value="ECO:0007669"/>
    <property type="project" value="TreeGrafter"/>
</dbReference>
<dbReference type="RefSeq" id="WP_283173766.1">
    <property type="nucleotide sequence ID" value="NZ_JAPNOA010000027.1"/>
</dbReference>
<dbReference type="GO" id="GO:0043165">
    <property type="term" value="P:Gram-negative-bacterium-type cell outer membrane assembly"/>
    <property type="evidence" value="ECO:0007669"/>
    <property type="project" value="UniProtKB-UniRule"/>
</dbReference>
<dbReference type="GO" id="GO:0015920">
    <property type="term" value="P:lipopolysaccharide transport"/>
    <property type="evidence" value="ECO:0007669"/>
    <property type="project" value="UniProtKB-UniRule"/>
</dbReference>
<dbReference type="GO" id="GO:0001530">
    <property type="term" value="F:lipopolysaccharide binding"/>
    <property type="evidence" value="ECO:0007669"/>
    <property type="project" value="InterPro"/>
</dbReference>
<dbReference type="GO" id="GO:0009279">
    <property type="term" value="C:cell outer membrane"/>
    <property type="evidence" value="ECO:0007669"/>
    <property type="project" value="TreeGrafter"/>
</dbReference>
<feature type="signal peptide" evidence="4">
    <location>
        <begin position="1"/>
        <end position="22"/>
    </location>
</feature>
<feature type="region of interest" description="Disordered" evidence="5">
    <location>
        <begin position="145"/>
        <end position="177"/>
    </location>
</feature>
<feature type="domain" description="Organic solvent tolerance-like N-terminal" evidence="6">
    <location>
        <begin position="33"/>
        <end position="142"/>
    </location>
</feature>
<dbReference type="HAMAP" id="MF_01914">
    <property type="entry name" value="LPS_assembly_LptA"/>
    <property type="match status" value="1"/>
</dbReference>
<keyword evidence="3 4" id="KW-0574">Periplasm</keyword>
<gene>
    <name evidence="4 7" type="primary">lptA</name>
    <name evidence="7" type="ORF">OUO13_10160</name>
</gene>
<keyword evidence="2 4" id="KW-0732">Signal</keyword>
<evidence type="ECO:0000313" key="8">
    <source>
        <dbReference type="Proteomes" id="UP001150830"/>
    </source>
</evidence>
<name>A0A9X3EDD8_9GAMM</name>
<comment type="similarity">
    <text evidence="4">Belongs to the LptA family.</text>
</comment>
<evidence type="ECO:0000256" key="3">
    <source>
        <dbReference type="ARBA" id="ARBA00022764"/>
    </source>
</evidence>
<dbReference type="Pfam" id="PF03968">
    <property type="entry name" value="LptD_N"/>
    <property type="match status" value="1"/>
</dbReference>
<evidence type="ECO:0000256" key="4">
    <source>
        <dbReference type="HAMAP-Rule" id="MF_01914"/>
    </source>
</evidence>
<keyword evidence="1 4" id="KW-0813">Transport</keyword>
<sequence precursor="true">MQNPERLLTTLLLLLASSFTQALQDDWQQEMIIQSNSAELDRKSGMVVYEGKVQLTQGTLKIEADRLVLMFEGKHLQQAIANGNPANYEQKVSKDKPVTRASAERIDYFATSREVAFTGNAELRQDSNLFSGEVIRYNINTETVTARGAESTTPGKQEEPKQRIRVVIQPDDAGPAE</sequence>
<accession>A0A9X3EDD8</accession>
<comment type="subunit">
    <text evidence="4">Component of the lipopolysaccharide transport and assembly complex.</text>
</comment>
<comment type="function">
    <text evidence="4">Involved in the assembly of lipopolysaccharide (LPS). Required for the translocation of LPS from the inner membrane to the outer membrane. May form a bridge between the inner membrane and the outer membrane, via interactions with LptC and LptD, thereby facilitating LPS transfer across the periplasm.</text>
</comment>
<proteinExistence type="inferred from homology"/>
<dbReference type="Gene3D" id="2.60.450.10">
    <property type="entry name" value="Lipopolysaccharide (LPS) transport protein A like domain"/>
    <property type="match status" value="1"/>
</dbReference>
<feature type="compositionally biased region" description="Polar residues" evidence="5">
    <location>
        <begin position="145"/>
        <end position="155"/>
    </location>
</feature>
<dbReference type="EMBL" id="JAPNOA010000027">
    <property type="protein sequence ID" value="MCY0965552.1"/>
    <property type="molecule type" value="Genomic_DNA"/>
</dbReference>
<reference evidence="7" key="1">
    <citation type="submission" date="2022-11" db="EMBL/GenBank/DDBJ databases">
        <title>Parathalassolutuus dongxingensis gen. nov., sp. nov., a novel member of family Oceanospirillaceae isolated from a coastal shrimp pond in Guangxi, China.</title>
        <authorList>
            <person name="Chen H."/>
        </authorList>
    </citation>
    <scope>NUCLEOTIDE SEQUENCE</scope>
    <source>
        <strain evidence="7">G-43</strain>
    </source>
</reference>
<evidence type="ECO:0000256" key="2">
    <source>
        <dbReference type="ARBA" id="ARBA00022729"/>
    </source>
</evidence>
<dbReference type="NCBIfam" id="TIGR03002">
    <property type="entry name" value="outer_YhbN_LptA"/>
    <property type="match status" value="1"/>
</dbReference>
<dbReference type="AlphaFoldDB" id="A0A9X3EDD8"/>
<feature type="chain" id="PRO_5041026757" description="Lipopolysaccharide export system protein LptA" evidence="4">
    <location>
        <begin position="23"/>
        <end position="177"/>
    </location>
</feature>